<evidence type="ECO:0000313" key="2">
    <source>
        <dbReference type="Proteomes" id="UP001196408"/>
    </source>
</evidence>
<dbReference type="GeneID" id="301323361"/>
<dbReference type="Proteomes" id="UP001196408">
    <property type="component" value="Unassembled WGS sequence"/>
</dbReference>
<accession>A0AAW4MRJ1</accession>
<reference evidence="1" key="1">
    <citation type="submission" date="2021-06" db="EMBL/GenBank/DDBJ databases">
        <title>Collection of gut derived symbiotic bacterial strains cultured from healthy donors.</title>
        <authorList>
            <person name="Lin H."/>
            <person name="Littmann E."/>
            <person name="Pamer E.G."/>
        </authorList>
    </citation>
    <scope>NUCLEOTIDE SEQUENCE</scope>
    <source>
        <strain evidence="1">MSK.21.82</strain>
    </source>
</reference>
<evidence type="ECO:0008006" key="3">
    <source>
        <dbReference type="Google" id="ProtNLM"/>
    </source>
</evidence>
<evidence type="ECO:0000313" key="1">
    <source>
        <dbReference type="EMBL" id="MBV3381720.1"/>
    </source>
</evidence>
<organism evidence="1 2">
    <name type="scientific">Catenibacterium mitsuokai</name>
    <dbReference type="NCBI Taxonomy" id="100886"/>
    <lineage>
        <taxon>Bacteria</taxon>
        <taxon>Bacillati</taxon>
        <taxon>Bacillota</taxon>
        <taxon>Erysipelotrichia</taxon>
        <taxon>Erysipelotrichales</taxon>
        <taxon>Coprobacillaceae</taxon>
        <taxon>Catenibacterium</taxon>
    </lineage>
</organism>
<gene>
    <name evidence="1" type="ORF">KSV97_00440</name>
</gene>
<protein>
    <recommendedName>
        <fullName evidence="3">Prepilin-type cleavage/methylation N-terminal domain protein</fullName>
    </recommendedName>
</protein>
<sequence length="122" mass="14728">MSRNRGSILQVVLVIFLILFTSIFSYCTLVTRQYELTHYQRMMNEQRRIEILLRRHWRSTIDQDILLSDTYEIEESIISYTVDDDGRDYLIDCDITTKSYHYTMQVKIDMETLDMHECIYGH</sequence>
<dbReference type="EMBL" id="JAHOEF010000002">
    <property type="protein sequence ID" value="MBV3381720.1"/>
    <property type="molecule type" value="Genomic_DNA"/>
</dbReference>
<name>A0AAW4MRJ1_9FIRM</name>
<proteinExistence type="predicted"/>
<dbReference type="RefSeq" id="WP_217746851.1">
    <property type="nucleotide sequence ID" value="NZ_JAHOEB010000002.1"/>
</dbReference>
<dbReference type="AlphaFoldDB" id="A0AAW4MRJ1"/>
<comment type="caution">
    <text evidence="1">The sequence shown here is derived from an EMBL/GenBank/DDBJ whole genome shotgun (WGS) entry which is preliminary data.</text>
</comment>